<reference evidence="1 2" key="1">
    <citation type="submission" date="2021-02" db="EMBL/GenBank/DDBJ databases">
        <title>Plant Genome Project.</title>
        <authorList>
            <person name="Zhang R.-G."/>
        </authorList>
    </citation>
    <scope>NUCLEOTIDE SEQUENCE [LARGE SCALE GENOMIC DNA]</scope>
    <source>
        <tissue evidence="1">Leaves</tissue>
    </source>
</reference>
<organism evidence="1 2">
    <name type="scientific">Xanthoceras sorbifolium</name>
    <dbReference type="NCBI Taxonomy" id="99658"/>
    <lineage>
        <taxon>Eukaryota</taxon>
        <taxon>Viridiplantae</taxon>
        <taxon>Streptophyta</taxon>
        <taxon>Embryophyta</taxon>
        <taxon>Tracheophyta</taxon>
        <taxon>Spermatophyta</taxon>
        <taxon>Magnoliopsida</taxon>
        <taxon>eudicotyledons</taxon>
        <taxon>Gunneridae</taxon>
        <taxon>Pentapetalae</taxon>
        <taxon>rosids</taxon>
        <taxon>malvids</taxon>
        <taxon>Sapindales</taxon>
        <taxon>Sapindaceae</taxon>
        <taxon>Xanthoceroideae</taxon>
        <taxon>Xanthoceras</taxon>
    </lineage>
</organism>
<keyword evidence="2" id="KW-1185">Reference proteome</keyword>
<proteinExistence type="predicted"/>
<sequence>MLLLLSMPRRWNFRNIVSRSQLQFLDGLSNCLLRPAAECSRDQKEWGRFLSYLQKWNMVYSEGRISAASYFLFSPEVAIVKSDLGDFYVLPPDEASNFSQAKVAYQMVKKRCNASTGKGHYESGDYLMFLTFN</sequence>
<evidence type="ECO:0000313" key="2">
    <source>
        <dbReference type="Proteomes" id="UP000827721"/>
    </source>
</evidence>
<protein>
    <submittedName>
        <fullName evidence="1">Uncharacterized protein</fullName>
    </submittedName>
</protein>
<accession>A0ABQ8HP83</accession>
<name>A0ABQ8HP83_9ROSI</name>
<dbReference type="Proteomes" id="UP000827721">
    <property type="component" value="Unassembled WGS sequence"/>
</dbReference>
<gene>
    <name evidence="1" type="ORF">JRO89_XS08G0108000</name>
</gene>
<evidence type="ECO:0000313" key="1">
    <source>
        <dbReference type="EMBL" id="KAH7566160.1"/>
    </source>
</evidence>
<comment type="caution">
    <text evidence="1">The sequence shown here is derived from an EMBL/GenBank/DDBJ whole genome shotgun (WGS) entry which is preliminary data.</text>
</comment>
<dbReference type="EMBL" id="JAFEMO010000008">
    <property type="protein sequence ID" value="KAH7566160.1"/>
    <property type="molecule type" value="Genomic_DNA"/>
</dbReference>